<name>A0A1H2QZI0_9RHOB</name>
<accession>A0A1H2QZI0</accession>
<evidence type="ECO:0000313" key="3">
    <source>
        <dbReference type="EMBL" id="SDW12622.1"/>
    </source>
</evidence>
<evidence type="ECO:0000256" key="1">
    <source>
        <dbReference type="SAM" id="MobiDB-lite"/>
    </source>
</evidence>
<dbReference type="Proteomes" id="UP000198539">
    <property type="component" value="Unassembled WGS sequence"/>
</dbReference>
<gene>
    <name evidence="3" type="ORF">SAMN04488238_101151</name>
</gene>
<organism evidence="3 4">
    <name type="scientific">Roseicitreum antarcticum</name>
    <dbReference type="NCBI Taxonomy" id="564137"/>
    <lineage>
        <taxon>Bacteria</taxon>
        <taxon>Pseudomonadati</taxon>
        <taxon>Pseudomonadota</taxon>
        <taxon>Alphaproteobacteria</taxon>
        <taxon>Rhodobacterales</taxon>
        <taxon>Paracoccaceae</taxon>
        <taxon>Roseicitreum</taxon>
    </lineage>
</organism>
<feature type="transmembrane region" description="Helical" evidence="2">
    <location>
        <begin position="28"/>
        <end position="45"/>
    </location>
</feature>
<keyword evidence="4" id="KW-1185">Reference proteome</keyword>
<sequence>MRLFLALLAVPLIEIALFVQVGGELGLLATLAIVIGSAIGGIALIRSGGPRTVGEINAALRTETDPTAPLLKGVMRVIAGMLLIIPGFFTDILGLIVLLPPVQAMVLARMPRPRTQGPTRPRRGDVIDGDFTVHEPRDSTPWREIPDTPPAPGPDRNGGQNRH</sequence>
<evidence type="ECO:0000256" key="2">
    <source>
        <dbReference type="SAM" id="Phobius"/>
    </source>
</evidence>
<proteinExistence type="predicted"/>
<protein>
    <submittedName>
        <fullName evidence="3">UPF0716 protein FxsA</fullName>
    </submittedName>
</protein>
<dbReference type="PANTHER" id="PTHR35335">
    <property type="entry name" value="UPF0716 PROTEIN FXSA"/>
    <property type="match status" value="1"/>
</dbReference>
<keyword evidence="2" id="KW-0472">Membrane</keyword>
<feature type="compositionally biased region" description="Basic and acidic residues" evidence="1">
    <location>
        <begin position="122"/>
        <end position="146"/>
    </location>
</feature>
<dbReference type="EMBL" id="FNOM01000001">
    <property type="protein sequence ID" value="SDW12622.1"/>
    <property type="molecule type" value="Genomic_DNA"/>
</dbReference>
<dbReference type="InterPro" id="IPR007313">
    <property type="entry name" value="FxsA"/>
</dbReference>
<dbReference type="PANTHER" id="PTHR35335:SF1">
    <property type="entry name" value="UPF0716 PROTEIN FXSA"/>
    <property type="match status" value="1"/>
</dbReference>
<keyword evidence="2" id="KW-0812">Transmembrane</keyword>
<dbReference type="AlphaFoldDB" id="A0A1H2QZI0"/>
<evidence type="ECO:0000313" key="4">
    <source>
        <dbReference type="Proteomes" id="UP000198539"/>
    </source>
</evidence>
<feature type="region of interest" description="Disordered" evidence="1">
    <location>
        <begin position="112"/>
        <end position="163"/>
    </location>
</feature>
<dbReference type="NCBIfam" id="NF008528">
    <property type="entry name" value="PRK11463.1-2"/>
    <property type="match status" value="1"/>
</dbReference>
<dbReference type="STRING" id="564137.SAMN04488238_101151"/>
<reference evidence="3 4" key="1">
    <citation type="submission" date="2016-10" db="EMBL/GenBank/DDBJ databases">
        <authorList>
            <person name="de Groot N.N."/>
        </authorList>
    </citation>
    <scope>NUCLEOTIDE SEQUENCE [LARGE SCALE GENOMIC DNA]</scope>
    <source>
        <strain evidence="3 4">CGMCC 1.8894</strain>
    </source>
</reference>
<dbReference type="GO" id="GO:0016020">
    <property type="term" value="C:membrane"/>
    <property type="evidence" value="ECO:0007669"/>
    <property type="project" value="InterPro"/>
</dbReference>
<feature type="transmembrane region" description="Helical" evidence="2">
    <location>
        <begin position="77"/>
        <end position="99"/>
    </location>
</feature>
<dbReference type="Pfam" id="PF04186">
    <property type="entry name" value="FxsA"/>
    <property type="match status" value="1"/>
</dbReference>
<dbReference type="OrthoDB" id="9792788at2"/>
<keyword evidence="2" id="KW-1133">Transmembrane helix</keyword>
<dbReference type="RefSeq" id="WP_092884404.1">
    <property type="nucleotide sequence ID" value="NZ_CP061498.1"/>
</dbReference>